<accession>A0ACB9XAL1</accession>
<sequence>ACAKLKTKPSAPTNPLPPPRVITPTVPRATRAATQPSSLLERDWPVSASGLHVSELGRCSREQHGAARWRNPLDL</sequence>
<evidence type="ECO:0000313" key="2">
    <source>
        <dbReference type="Proteomes" id="UP001057452"/>
    </source>
</evidence>
<dbReference type="Proteomes" id="UP001057452">
    <property type="component" value="Chromosome 8"/>
</dbReference>
<evidence type="ECO:0000313" key="1">
    <source>
        <dbReference type="EMBL" id="KAI4822942.1"/>
    </source>
</evidence>
<reference evidence="1" key="1">
    <citation type="submission" date="2022-05" db="EMBL/GenBank/DDBJ databases">
        <title>Chromosome-level genome of Chaenocephalus aceratus.</title>
        <authorList>
            <person name="Park H."/>
        </authorList>
    </citation>
    <scope>NUCLEOTIDE SEQUENCE</scope>
    <source>
        <strain evidence="1">KU_202001</strain>
    </source>
</reference>
<proteinExistence type="predicted"/>
<dbReference type="EMBL" id="CM043792">
    <property type="protein sequence ID" value="KAI4822942.1"/>
    <property type="molecule type" value="Genomic_DNA"/>
</dbReference>
<protein>
    <submittedName>
        <fullName evidence="1">Uncharacterized protein</fullName>
    </submittedName>
</protein>
<keyword evidence="2" id="KW-1185">Reference proteome</keyword>
<organism evidence="1 2">
    <name type="scientific">Chaenocephalus aceratus</name>
    <name type="common">Blackfin icefish</name>
    <name type="synonym">Chaenichthys aceratus</name>
    <dbReference type="NCBI Taxonomy" id="36190"/>
    <lineage>
        <taxon>Eukaryota</taxon>
        <taxon>Metazoa</taxon>
        <taxon>Chordata</taxon>
        <taxon>Craniata</taxon>
        <taxon>Vertebrata</taxon>
        <taxon>Euteleostomi</taxon>
        <taxon>Actinopterygii</taxon>
        <taxon>Neopterygii</taxon>
        <taxon>Teleostei</taxon>
        <taxon>Neoteleostei</taxon>
        <taxon>Acanthomorphata</taxon>
        <taxon>Eupercaria</taxon>
        <taxon>Perciformes</taxon>
        <taxon>Notothenioidei</taxon>
        <taxon>Channichthyidae</taxon>
        <taxon>Chaenocephalus</taxon>
    </lineage>
</organism>
<comment type="caution">
    <text evidence="1">The sequence shown here is derived from an EMBL/GenBank/DDBJ whole genome shotgun (WGS) entry which is preliminary data.</text>
</comment>
<feature type="non-terminal residue" evidence="1">
    <location>
        <position position="1"/>
    </location>
</feature>
<name>A0ACB9XAL1_CHAAC</name>
<gene>
    <name evidence="1" type="ORF">KUCAC02_008460</name>
</gene>